<dbReference type="InterPro" id="IPR002347">
    <property type="entry name" value="SDR_fam"/>
</dbReference>
<gene>
    <name evidence="3" type="ORF">HHX25_14400</name>
</gene>
<dbReference type="PANTHER" id="PTHR43157">
    <property type="entry name" value="PHOSPHATIDYLINOSITOL-GLYCAN BIOSYNTHESIS CLASS F PROTEIN-RELATED"/>
    <property type="match status" value="1"/>
</dbReference>
<dbReference type="EMBL" id="JABBHF010000008">
    <property type="protein sequence ID" value="NMH88700.1"/>
    <property type="molecule type" value="Genomic_DNA"/>
</dbReference>
<dbReference type="PRINTS" id="PR00081">
    <property type="entry name" value="GDHRDH"/>
</dbReference>
<dbReference type="SUPFAM" id="SSF51735">
    <property type="entry name" value="NAD(P)-binding Rossmann-fold domains"/>
    <property type="match status" value="1"/>
</dbReference>
<dbReference type="InterPro" id="IPR036291">
    <property type="entry name" value="NAD(P)-bd_dom_sf"/>
</dbReference>
<proteinExistence type="inferred from homology"/>
<organism evidence="3 4">
    <name type="scientific">Flavivirga algicola</name>
    <dbReference type="NCBI Taxonomy" id="2729136"/>
    <lineage>
        <taxon>Bacteria</taxon>
        <taxon>Pseudomonadati</taxon>
        <taxon>Bacteroidota</taxon>
        <taxon>Flavobacteriia</taxon>
        <taxon>Flavobacteriales</taxon>
        <taxon>Flavobacteriaceae</taxon>
        <taxon>Flavivirga</taxon>
    </lineage>
</organism>
<reference evidence="3 4" key="1">
    <citation type="submission" date="2020-04" db="EMBL/GenBank/DDBJ databases">
        <title>A Flavivirga sp. nov.</title>
        <authorList>
            <person name="Sun X."/>
        </authorList>
    </citation>
    <scope>NUCLEOTIDE SEQUENCE [LARGE SCALE GENOMIC DNA]</scope>
    <source>
        <strain evidence="3 4">Y03</strain>
    </source>
</reference>
<keyword evidence="1" id="KW-0560">Oxidoreductase</keyword>
<name>A0ABX1S0D5_9FLAO</name>
<dbReference type="Gene3D" id="3.40.50.720">
    <property type="entry name" value="NAD(P)-binding Rossmann-like Domain"/>
    <property type="match status" value="1"/>
</dbReference>
<dbReference type="Proteomes" id="UP000746690">
    <property type="component" value="Unassembled WGS sequence"/>
</dbReference>
<evidence type="ECO:0000256" key="1">
    <source>
        <dbReference type="ARBA" id="ARBA00023002"/>
    </source>
</evidence>
<dbReference type="RefSeq" id="WP_169674928.1">
    <property type="nucleotide sequence ID" value="NZ_JABBHF010000008.1"/>
</dbReference>
<dbReference type="PRINTS" id="PR00080">
    <property type="entry name" value="SDRFAMILY"/>
</dbReference>
<keyword evidence="4" id="KW-1185">Reference proteome</keyword>
<comment type="similarity">
    <text evidence="2">Belongs to the short-chain dehydrogenases/reductases (SDR) family.</text>
</comment>
<dbReference type="Pfam" id="PF00106">
    <property type="entry name" value="adh_short"/>
    <property type="match status" value="1"/>
</dbReference>
<dbReference type="PANTHER" id="PTHR43157:SF31">
    <property type="entry name" value="PHOSPHATIDYLINOSITOL-GLYCAN BIOSYNTHESIS CLASS F PROTEIN"/>
    <property type="match status" value="1"/>
</dbReference>
<comment type="caution">
    <text evidence="3">The sequence shown here is derived from an EMBL/GenBank/DDBJ whole genome shotgun (WGS) entry which is preliminary data.</text>
</comment>
<evidence type="ECO:0000256" key="2">
    <source>
        <dbReference type="RuleBase" id="RU000363"/>
    </source>
</evidence>
<protein>
    <submittedName>
        <fullName evidence="3">SDR family oxidoreductase</fullName>
    </submittedName>
</protein>
<evidence type="ECO:0000313" key="4">
    <source>
        <dbReference type="Proteomes" id="UP000746690"/>
    </source>
</evidence>
<evidence type="ECO:0000313" key="3">
    <source>
        <dbReference type="EMBL" id="NMH88700.1"/>
    </source>
</evidence>
<accession>A0ABX1S0D5</accession>
<dbReference type="CDD" id="cd05327">
    <property type="entry name" value="retinol-DH_like_SDR_c_like"/>
    <property type="match status" value="1"/>
</dbReference>
<sequence>MENLRNKTALITGATSGIGLASAKALAKMGAELYLVGRNAQKGKKIVQEIKSETENQNVYLIIGNLSSLMDVKKIAQTFLNYNKPLHILLNNAGVYNTTRKLTIDGYEEMFAVNHLSHFLLTNLLLERIKSGSPARIVNVASGAHMLVKEINFDDLSFENGFKSLKVYSHSKLANILFTYELARILKNSNITVNSVDPGEVGTNLGSQNGLFGKIISPIMKLFLQTPEKGAKTSIYMCSSQEVERISGKNFRHCKEKQPKPWATNNEVAKKLWDISESLVQEIIEHPTTM</sequence>